<dbReference type="OrthoDB" id="1492465at2"/>
<dbReference type="AlphaFoldDB" id="A0A6H9YUX8"/>
<sequence>MRVLDPRDRIMLADLVARYALYTDRAKYSGLAGLFTDDAVLVLPDPPEHFGPVRSFTGRDEISESFHSLDGFPLTSHEIVGQVFDPGRENATATGHIACVAHHLTEDEPGELTDYAWHLRYTDAYRRESGFWQIARRTLQIDFIEMRPVWRWRA</sequence>
<keyword evidence="3" id="KW-1185">Reference proteome</keyword>
<dbReference type="Gene3D" id="3.10.450.50">
    <property type="match status" value="1"/>
</dbReference>
<reference evidence="2 3" key="1">
    <citation type="submission" date="2019-09" db="EMBL/GenBank/DDBJ databases">
        <title>Actinomadura physcomitrii sp. nov., a novel actinomycete isolated from moss [Physcomitrium sphaericum (Ludw) Fuernr].</title>
        <authorList>
            <person name="Zhuang X."/>
            <person name="Liu C."/>
        </authorList>
    </citation>
    <scope>NUCLEOTIDE SEQUENCE [LARGE SCALE GENOMIC DNA]</scope>
    <source>
        <strain evidence="2 3">HMC1</strain>
    </source>
</reference>
<dbReference type="SUPFAM" id="SSF54427">
    <property type="entry name" value="NTF2-like"/>
    <property type="match status" value="1"/>
</dbReference>
<dbReference type="CDD" id="cd00531">
    <property type="entry name" value="NTF2_like"/>
    <property type="match status" value="1"/>
</dbReference>
<comment type="caution">
    <text evidence="2">The sequence shown here is derived from an EMBL/GenBank/DDBJ whole genome shotgun (WGS) entry which is preliminary data.</text>
</comment>
<protein>
    <submittedName>
        <fullName evidence="2">Nuclear transport factor 2 family protein</fullName>
    </submittedName>
</protein>
<dbReference type="Proteomes" id="UP000468735">
    <property type="component" value="Unassembled WGS sequence"/>
</dbReference>
<gene>
    <name evidence="2" type="ORF">F8566_01180</name>
</gene>
<dbReference type="InterPro" id="IPR032710">
    <property type="entry name" value="NTF2-like_dom_sf"/>
</dbReference>
<dbReference type="RefSeq" id="WP_151557058.1">
    <property type="nucleotide sequence ID" value="NZ_WBMT01000001.1"/>
</dbReference>
<accession>A0A6H9YUX8</accession>
<name>A0A6H9YUX8_9ACTN</name>
<dbReference type="InterPro" id="IPR037401">
    <property type="entry name" value="SnoaL-like"/>
</dbReference>
<dbReference type="EMBL" id="WBMT01000001">
    <property type="protein sequence ID" value="KAB2352341.1"/>
    <property type="molecule type" value="Genomic_DNA"/>
</dbReference>
<feature type="domain" description="SnoaL-like" evidence="1">
    <location>
        <begin position="8"/>
        <end position="138"/>
    </location>
</feature>
<dbReference type="Pfam" id="PF13577">
    <property type="entry name" value="SnoaL_4"/>
    <property type="match status" value="1"/>
</dbReference>
<proteinExistence type="predicted"/>
<evidence type="ECO:0000313" key="2">
    <source>
        <dbReference type="EMBL" id="KAB2352341.1"/>
    </source>
</evidence>
<organism evidence="2 3">
    <name type="scientific">Actinomadura rudentiformis</name>
    <dbReference type="NCBI Taxonomy" id="359158"/>
    <lineage>
        <taxon>Bacteria</taxon>
        <taxon>Bacillati</taxon>
        <taxon>Actinomycetota</taxon>
        <taxon>Actinomycetes</taxon>
        <taxon>Streptosporangiales</taxon>
        <taxon>Thermomonosporaceae</taxon>
        <taxon>Actinomadura</taxon>
    </lineage>
</organism>
<evidence type="ECO:0000313" key="3">
    <source>
        <dbReference type="Proteomes" id="UP000468735"/>
    </source>
</evidence>
<evidence type="ECO:0000259" key="1">
    <source>
        <dbReference type="Pfam" id="PF13577"/>
    </source>
</evidence>